<evidence type="ECO:0000256" key="6">
    <source>
        <dbReference type="ARBA" id="ARBA00022777"/>
    </source>
</evidence>
<dbReference type="InterPro" id="IPR036095">
    <property type="entry name" value="PTS_EIIB-like_sf"/>
</dbReference>
<dbReference type="SUPFAM" id="SSF52794">
    <property type="entry name" value="PTS system IIB component-like"/>
    <property type="match status" value="1"/>
</dbReference>
<dbReference type="PANTHER" id="PTHR34581:SF2">
    <property type="entry name" value="PTS SYSTEM N,N'-DIACETYLCHITOBIOSE-SPECIFIC EIIB COMPONENT"/>
    <property type="match status" value="1"/>
</dbReference>
<evidence type="ECO:0000256" key="7">
    <source>
        <dbReference type="PROSITE-ProRule" id="PRU00423"/>
    </source>
</evidence>
<keyword evidence="10" id="KW-1185">Reference proteome</keyword>
<organism evidence="9 10">
    <name type="scientific">Acidilutibacter cellobiosedens</name>
    <dbReference type="NCBI Taxonomy" id="2507161"/>
    <lineage>
        <taxon>Bacteria</taxon>
        <taxon>Bacillati</taxon>
        <taxon>Bacillota</taxon>
        <taxon>Tissierellia</taxon>
        <taxon>Tissierellales</taxon>
        <taxon>Acidilutibacteraceae</taxon>
        <taxon>Acidilutibacter</taxon>
    </lineage>
</organism>
<feature type="modified residue" description="Phosphocysteine; by EIIA" evidence="7">
    <location>
        <position position="8"/>
    </location>
</feature>
<dbReference type="RefSeq" id="WP_071141189.1">
    <property type="nucleotide sequence ID" value="NZ_CP035282.1"/>
</dbReference>
<dbReference type="Pfam" id="PF02302">
    <property type="entry name" value="PTS_IIB"/>
    <property type="match status" value="1"/>
</dbReference>
<dbReference type="InterPro" id="IPR003501">
    <property type="entry name" value="PTS_EIIB_2/3"/>
</dbReference>
<evidence type="ECO:0000256" key="2">
    <source>
        <dbReference type="ARBA" id="ARBA00022553"/>
    </source>
</evidence>
<evidence type="ECO:0000256" key="4">
    <source>
        <dbReference type="ARBA" id="ARBA00022679"/>
    </source>
</evidence>
<dbReference type="OrthoDB" id="9808134at2"/>
<dbReference type="CDD" id="cd05564">
    <property type="entry name" value="PTS_IIB_chitobiose_lichenan"/>
    <property type="match status" value="1"/>
</dbReference>
<keyword evidence="6" id="KW-0418">Kinase</keyword>
<keyword evidence="5" id="KW-0598">Phosphotransferase system</keyword>
<evidence type="ECO:0000259" key="8">
    <source>
        <dbReference type="PROSITE" id="PS51100"/>
    </source>
</evidence>
<keyword evidence="4" id="KW-0808">Transferase</keyword>
<accession>A0A410QBT7</accession>
<dbReference type="EMBL" id="CP035282">
    <property type="protein sequence ID" value="QAT61419.1"/>
    <property type="molecule type" value="Genomic_DNA"/>
</dbReference>
<dbReference type="GO" id="GO:0009401">
    <property type="term" value="P:phosphoenolpyruvate-dependent sugar phosphotransferase system"/>
    <property type="evidence" value="ECO:0007669"/>
    <property type="project" value="UniProtKB-KW"/>
</dbReference>
<evidence type="ECO:0000313" key="9">
    <source>
        <dbReference type="EMBL" id="QAT61419.1"/>
    </source>
</evidence>
<sequence length="110" mass="12652">MKKIYLFCDQGMSTSMLAQKMQDIGSEHNLPLEVKAYSIKILEKIMDEENPDCVLLGPQVRHLLEDTKNRLKNYDVPIGVIDSADYGMMDGEKILKKSILLMREYKEKGK</sequence>
<evidence type="ECO:0000256" key="5">
    <source>
        <dbReference type="ARBA" id="ARBA00022683"/>
    </source>
</evidence>
<evidence type="ECO:0000313" key="10">
    <source>
        <dbReference type="Proteomes" id="UP000287969"/>
    </source>
</evidence>
<proteinExistence type="predicted"/>
<dbReference type="InterPro" id="IPR051819">
    <property type="entry name" value="PTS_sugar-specific_EIIB"/>
</dbReference>
<keyword evidence="3 9" id="KW-0762">Sugar transport</keyword>
<dbReference type="AlphaFoldDB" id="A0A410QBT7"/>
<evidence type="ECO:0000256" key="1">
    <source>
        <dbReference type="ARBA" id="ARBA00022448"/>
    </source>
</evidence>
<dbReference type="InterPro" id="IPR013012">
    <property type="entry name" value="PTS_EIIB_3"/>
</dbReference>
<name>A0A410QBT7_9FIRM</name>
<gene>
    <name evidence="9" type="ORF">EQM13_07420</name>
</gene>
<feature type="domain" description="PTS EIIB type-3" evidence="8">
    <location>
        <begin position="1"/>
        <end position="108"/>
    </location>
</feature>
<reference evidence="10" key="1">
    <citation type="submission" date="2019-01" db="EMBL/GenBank/DDBJ databases">
        <title>Draft genomes of a novel of Sporanaerobacter strains.</title>
        <authorList>
            <person name="Ma S."/>
        </authorList>
    </citation>
    <scope>NUCLEOTIDE SEQUENCE [LARGE SCALE GENOMIC DNA]</scope>
    <source>
        <strain evidence="10">NJN-17</strain>
    </source>
</reference>
<dbReference type="Gene3D" id="3.40.50.2300">
    <property type="match status" value="1"/>
</dbReference>
<keyword evidence="2" id="KW-0597">Phosphoprotein</keyword>
<dbReference type="KEGG" id="spoa:EQM13_07420"/>
<dbReference type="GO" id="GO:0016301">
    <property type="term" value="F:kinase activity"/>
    <property type="evidence" value="ECO:0007669"/>
    <property type="project" value="UniProtKB-KW"/>
</dbReference>
<dbReference type="PROSITE" id="PS51100">
    <property type="entry name" value="PTS_EIIB_TYPE_3"/>
    <property type="match status" value="1"/>
</dbReference>
<dbReference type="Proteomes" id="UP000287969">
    <property type="component" value="Chromosome"/>
</dbReference>
<dbReference type="PANTHER" id="PTHR34581">
    <property type="entry name" value="PTS SYSTEM N,N'-DIACETYLCHITOBIOSE-SPECIFIC EIIB COMPONENT"/>
    <property type="match status" value="1"/>
</dbReference>
<evidence type="ECO:0000256" key="3">
    <source>
        <dbReference type="ARBA" id="ARBA00022597"/>
    </source>
</evidence>
<dbReference type="GO" id="GO:0008982">
    <property type="term" value="F:protein-N(PI)-phosphohistidine-sugar phosphotransferase activity"/>
    <property type="evidence" value="ECO:0007669"/>
    <property type="project" value="InterPro"/>
</dbReference>
<protein>
    <submittedName>
        <fullName evidence="9">PTS sugar transporter subunit IIB</fullName>
    </submittedName>
</protein>
<keyword evidence="1" id="KW-0813">Transport</keyword>